<name>A0AAV4FE94_9GAST</name>
<dbReference type="EMBL" id="BMAT01007765">
    <property type="protein sequence ID" value="GFR71013.1"/>
    <property type="molecule type" value="Genomic_DNA"/>
</dbReference>
<keyword evidence="2" id="KW-1185">Reference proteome</keyword>
<comment type="caution">
    <text evidence="1">The sequence shown here is derived from an EMBL/GenBank/DDBJ whole genome shotgun (WGS) entry which is preliminary data.</text>
</comment>
<evidence type="ECO:0000313" key="2">
    <source>
        <dbReference type="Proteomes" id="UP000762676"/>
    </source>
</evidence>
<evidence type="ECO:0000313" key="1">
    <source>
        <dbReference type="EMBL" id="GFR71013.1"/>
    </source>
</evidence>
<gene>
    <name evidence="1" type="ORF">ElyMa_003801800</name>
</gene>
<dbReference type="Proteomes" id="UP000762676">
    <property type="component" value="Unassembled WGS sequence"/>
</dbReference>
<dbReference type="AlphaFoldDB" id="A0AAV4FE94"/>
<protein>
    <submittedName>
        <fullName evidence="1">Uncharacterized protein</fullName>
    </submittedName>
</protein>
<sequence length="217" mass="24435">MDKYAFQGRESHGFLLKGTISHEKALALAGGEFNFATSDSPDHVRCALLVVRIEQLSTWGIPILRWTYPEAVWMLELCDNSFLAIKAHTPAYMLGALILMDKYNTDLGSMELSKTGDSATILVSTKTSKFSARLEGSTQGDTELISNLWTRNRNGRYYRIPWGNSKPTSVYRLNCNIEDSTLGDEVFGKDIVWDDEAIYFIERMHQCAPAYSESPET</sequence>
<organism evidence="1 2">
    <name type="scientific">Elysia marginata</name>
    <dbReference type="NCBI Taxonomy" id="1093978"/>
    <lineage>
        <taxon>Eukaryota</taxon>
        <taxon>Metazoa</taxon>
        <taxon>Spiralia</taxon>
        <taxon>Lophotrochozoa</taxon>
        <taxon>Mollusca</taxon>
        <taxon>Gastropoda</taxon>
        <taxon>Heterobranchia</taxon>
        <taxon>Euthyneura</taxon>
        <taxon>Panpulmonata</taxon>
        <taxon>Sacoglossa</taxon>
        <taxon>Placobranchoidea</taxon>
        <taxon>Plakobranchidae</taxon>
        <taxon>Elysia</taxon>
    </lineage>
</organism>
<reference evidence="1 2" key="1">
    <citation type="journal article" date="2021" name="Elife">
        <title>Chloroplast acquisition without the gene transfer in kleptoplastic sea slugs, Plakobranchus ocellatus.</title>
        <authorList>
            <person name="Maeda T."/>
            <person name="Takahashi S."/>
            <person name="Yoshida T."/>
            <person name="Shimamura S."/>
            <person name="Takaki Y."/>
            <person name="Nagai Y."/>
            <person name="Toyoda A."/>
            <person name="Suzuki Y."/>
            <person name="Arimoto A."/>
            <person name="Ishii H."/>
            <person name="Satoh N."/>
            <person name="Nishiyama T."/>
            <person name="Hasebe M."/>
            <person name="Maruyama T."/>
            <person name="Minagawa J."/>
            <person name="Obokata J."/>
            <person name="Shigenobu S."/>
        </authorList>
    </citation>
    <scope>NUCLEOTIDE SEQUENCE [LARGE SCALE GENOMIC DNA]</scope>
</reference>
<proteinExistence type="predicted"/>
<accession>A0AAV4FE94</accession>